<comment type="subcellular location">
    <subcellularLocation>
        <location evidence="1">Cell membrane</location>
    </subcellularLocation>
</comment>
<dbReference type="AlphaFoldDB" id="A0A1I2QBD8"/>
<keyword evidence="1" id="KW-0378">Hydrolase</keyword>
<accession>A0A1I2QBD8</accession>
<evidence type="ECO:0000313" key="5">
    <source>
        <dbReference type="Proteomes" id="UP000198897"/>
    </source>
</evidence>
<dbReference type="GO" id="GO:0004190">
    <property type="term" value="F:aspartic-type endopeptidase activity"/>
    <property type="evidence" value="ECO:0007669"/>
    <property type="project" value="UniProtKB-KW"/>
</dbReference>
<dbReference type="GO" id="GO:0005886">
    <property type="term" value="C:plasma membrane"/>
    <property type="evidence" value="ECO:0007669"/>
    <property type="project" value="UniProtKB-SubCell"/>
</dbReference>
<comment type="subunit">
    <text evidence="1">Self-associates. Interacts with SigE. Interacts with SpoIIR.</text>
</comment>
<dbReference type="InterPro" id="IPR005081">
    <property type="entry name" value="SpoIIGA"/>
</dbReference>
<dbReference type="Pfam" id="PF03419">
    <property type="entry name" value="Peptidase_U4"/>
    <property type="match status" value="1"/>
</dbReference>
<comment type="function">
    <text evidence="1">Probable aspartic protease that is responsible for the proteolytic cleavage of the RNA polymerase sigma E factor (SigE/spoIIGB) to yield the active peptide in the mother cell during sporulation. Responds to a signal from the forespore that is triggered by the extracellular signal protein SpoIIR.</text>
</comment>
<dbReference type="GO" id="GO:0030435">
    <property type="term" value="P:sporulation resulting in formation of a cellular spore"/>
    <property type="evidence" value="ECO:0007669"/>
    <property type="project" value="UniProtKB-KW"/>
</dbReference>
<feature type="active site" evidence="2">
    <location>
        <position position="187"/>
    </location>
</feature>
<keyword evidence="1" id="KW-1003">Cell membrane</keyword>
<dbReference type="OrthoDB" id="2690199at2"/>
<feature type="transmembrane region" description="Helical" evidence="3">
    <location>
        <begin position="135"/>
        <end position="153"/>
    </location>
</feature>
<keyword evidence="5" id="KW-1185">Reference proteome</keyword>
<evidence type="ECO:0000256" key="3">
    <source>
        <dbReference type="SAM" id="Phobius"/>
    </source>
</evidence>
<dbReference type="EMBL" id="FOOG01000029">
    <property type="protein sequence ID" value="SFG22941.1"/>
    <property type="molecule type" value="Genomic_DNA"/>
</dbReference>
<evidence type="ECO:0000313" key="4">
    <source>
        <dbReference type="EMBL" id="SFG22941.1"/>
    </source>
</evidence>
<keyword evidence="1" id="KW-0645">Protease</keyword>
<feature type="transmembrane region" description="Helical" evidence="3">
    <location>
        <begin position="38"/>
        <end position="57"/>
    </location>
</feature>
<dbReference type="PIRSF" id="PIRSF018571">
    <property type="entry name" value="SpoIIGA"/>
    <property type="match status" value="1"/>
</dbReference>
<name>A0A1I2QBD8_9BACI</name>
<reference evidence="5" key="1">
    <citation type="submission" date="2016-10" db="EMBL/GenBank/DDBJ databases">
        <authorList>
            <person name="Varghese N."/>
            <person name="Submissions S."/>
        </authorList>
    </citation>
    <scope>NUCLEOTIDE SEQUENCE [LARGE SCALE GENOMIC DNA]</scope>
    <source>
        <strain evidence="5">FP5</strain>
    </source>
</reference>
<sequence length="308" mass="34288">MKGAGVIYLDAVWLLNLLMDAMILYLTQGVVRAKSSKTRMFCAAFAASSIVPISVFMPDLWLMSTLGKLVFSLLIVGIAFSFTSLRAFILQLVSFYFITFSIGGSMLGVHFFLATEISIQGGSIVTFSGGYGDPVSWMFVCVGFPCSFFFTKWRMEQVSVHQMKLENIYDVKVTWNGKEVLCRGMVDSGNQLIDPISRKMVFLADHTVMGQFLEPEVLEKLKVDQIVTSMEELPSDIQSSVRLVPFQAAGSKGQLLVTLLVDQISIVTPQGNLEMKQPLVGVQHHDLTHDRLYQMLIHPHIMVKGKTA</sequence>
<feature type="transmembrane region" description="Helical" evidence="3">
    <location>
        <begin position="6"/>
        <end position="26"/>
    </location>
</feature>
<proteinExistence type="inferred from homology"/>
<dbReference type="GO" id="GO:0006508">
    <property type="term" value="P:proteolysis"/>
    <property type="evidence" value="ECO:0007669"/>
    <property type="project" value="UniProtKB-KW"/>
</dbReference>
<comment type="similarity">
    <text evidence="1">Belongs to the peptidase U4 family.</text>
</comment>
<evidence type="ECO:0000256" key="2">
    <source>
        <dbReference type="PIRSR" id="PIRSR018571-1"/>
    </source>
</evidence>
<feature type="transmembrane region" description="Helical" evidence="3">
    <location>
        <begin position="95"/>
        <end position="115"/>
    </location>
</feature>
<dbReference type="GO" id="GO:0030436">
    <property type="term" value="P:asexual sporulation"/>
    <property type="evidence" value="ECO:0007669"/>
    <property type="project" value="InterPro"/>
</dbReference>
<dbReference type="Proteomes" id="UP000198897">
    <property type="component" value="Unassembled WGS sequence"/>
</dbReference>
<dbReference type="RefSeq" id="WP_089752859.1">
    <property type="nucleotide sequence ID" value="NZ_FOOG01000029.1"/>
</dbReference>
<keyword evidence="1 3" id="KW-0472">Membrane</keyword>
<keyword evidence="3" id="KW-0812">Transmembrane</keyword>
<protein>
    <recommendedName>
        <fullName evidence="1">Sporulation sigma-E factor-processing peptidase</fullName>
        <ecNumber evidence="1">3.4.23.-</ecNumber>
    </recommendedName>
    <alternativeName>
        <fullName evidence="1">Membrane-associated aspartic protease</fullName>
    </alternativeName>
    <alternativeName>
        <fullName evidence="1">Stage II sporulation protein GA</fullName>
    </alternativeName>
</protein>
<keyword evidence="1" id="KW-0749">Sporulation</keyword>
<dbReference type="EC" id="3.4.23.-" evidence="1"/>
<evidence type="ECO:0000256" key="1">
    <source>
        <dbReference type="PIRNR" id="PIRNR018571"/>
    </source>
</evidence>
<keyword evidence="1" id="KW-0064">Aspartyl protease</keyword>
<gene>
    <name evidence="4" type="ORF">SAMN05216353_1291</name>
</gene>
<organism evidence="4 5">
    <name type="scientific">Halobacillus alkaliphilus</name>
    <dbReference type="NCBI Taxonomy" id="396056"/>
    <lineage>
        <taxon>Bacteria</taxon>
        <taxon>Bacillati</taxon>
        <taxon>Bacillota</taxon>
        <taxon>Bacilli</taxon>
        <taxon>Bacillales</taxon>
        <taxon>Bacillaceae</taxon>
        <taxon>Halobacillus</taxon>
    </lineage>
</organism>
<feature type="transmembrane region" description="Helical" evidence="3">
    <location>
        <begin position="69"/>
        <end position="88"/>
    </location>
</feature>
<dbReference type="NCBIfam" id="TIGR02854">
    <property type="entry name" value="spore_II_GA"/>
    <property type="match status" value="1"/>
</dbReference>
<keyword evidence="3" id="KW-1133">Transmembrane helix</keyword>